<name>A0ABR6B7G4_9PSEU</name>
<dbReference type="InterPro" id="IPR013114">
    <property type="entry name" value="FabA_FabZ"/>
</dbReference>
<sequence>MNFHLVDRIDLIEPRRRVLACKLTSFAEQYWRDDGRGVEMPPALVLEALCQAGNWLVLASTGLSRSAALLSVDRTRFGAPVRPGDVLVLDGVVESFGADTAAISGTVRVDGQEVLAADTILCALIPSEELDDPAALGCRLEALTGGAR</sequence>
<dbReference type="InterPro" id="IPR029069">
    <property type="entry name" value="HotDog_dom_sf"/>
</dbReference>
<dbReference type="SUPFAM" id="SSF54637">
    <property type="entry name" value="Thioesterase/thiol ester dehydrase-isomerase"/>
    <property type="match status" value="1"/>
</dbReference>
<dbReference type="PANTHER" id="PTHR30272:SF1">
    <property type="entry name" value="3-HYDROXYACYL-[ACYL-CARRIER-PROTEIN] DEHYDRATASE"/>
    <property type="match status" value="1"/>
</dbReference>
<evidence type="ECO:0000313" key="4">
    <source>
        <dbReference type="Proteomes" id="UP000517916"/>
    </source>
</evidence>
<comment type="caution">
    <text evidence="3">The sequence shown here is derived from an EMBL/GenBank/DDBJ whole genome shotgun (WGS) entry which is preliminary data.</text>
</comment>
<dbReference type="PANTHER" id="PTHR30272">
    <property type="entry name" value="3-HYDROXYACYL-[ACYL-CARRIER-PROTEIN] DEHYDRATASE"/>
    <property type="match status" value="1"/>
</dbReference>
<dbReference type="Gene3D" id="3.10.129.10">
    <property type="entry name" value="Hotdog Thioesterase"/>
    <property type="match status" value="1"/>
</dbReference>
<comment type="similarity">
    <text evidence="1">Belongs to the thioester dehydratase family. FabZ subfamily.</text>
</comment>
<evidence type="ECO:0000256" key="2">
    <source>
        <dbReference type="ARBA" id="ARBA00023239"/>
    </source>
</evidence>
<dbReference type="EMBL" id="JACJID010000001">
    <property type="protein sequence ID" value="MBA8922814.1"/>
    <property type="molecule type" value="Genomic_DNA"/>
</dbReference>
<evidence type="ECO:0000313" key="3">
    <source>
        <dbReference type="EMBL" id="MBA8922814.1"/>
    </source>
</evidence>
<dbReference type="EC" id="4.2.1.59" evidence="3"/>
<reference evidence="3 4" key="1">
    <citation type="submission" date="2020-08" db="EMBL/GenBank/DDBJ databases">
        <title>Genomic Encyclopedia of Archaeal and Bacterial Type Strains, Phase II (KMG-II): from individual species to whole genera.</title>
        <authorList>
            <person name="Goeker M."/>
        </authorList>
    </citation>
    <scope>NUCLEOTIDE SEQUENCE [LARGE SCALE GENOMIC DNA]</scope>
    <source>
        <strain evidence="3 4">DSM 43850</strain>
    </source>
</reference>
<dbReference type="Pfam" id="PF07977">
    <property type="entry name" value="FabA"/>
    <property type="match status" value="1"/>
</dbReference>
<gene>
    <name evidence="3" type="ORF">BC739_000011</name>
</gene>
<dbReference type="RefSeq" id="WP_025359530.1">
    <property type="nucleotide sequence ID" value="NZ_BAAABQ010000010.1"/>
</dbReference>
<dbReference type="GO" id="GO:0019171">
    <property type="term" value="F:(3R)-hydroxyacyl-[acyl-carrier-protein] dehydratase activity"/>
    <property type="evidence" value="ECO:0007669"/>
    <property type="project" value="UniProtKB-EC"/>
</dbReference>
<proteinExistence type="inferred from homology"/>
<keyword evidence="4" id="KW-1185">Reference proteome</keyword>
<keyword evidence="2 3" id="KW-0456">Lyase</keyword>
<evidence type="ECO:0000256" key="1">
    <source>
        <dbReference type="ARBA" id="ARBA00009174"/>
    </source>
</evidence>
<dbReference type="Proteomes" id="UP000517916">
    <property type="component" value="Unassembled WGS sequence"/>
</dbReference>
<organism evidence="3 4">
    <name type="scientific">Kutzneria viridogrisea</name>
    <dbReference type="NCBI Taxonomy" id="47990"/>
    <lineage>
        <taxon>Bacteria</taxon>
        <taxon>Bacillati</taxon>
        <taxon>Actinomycetota</taxon>
        <taxon>Actinomycetes</taxon>
        <taxon>Pseudonocardiales</taxon>
        <taxon>Pseudonocardiaceae</taxon>
        <taxon>Kutzneria</taxon>
    </lineage>
</organism>
<accession>A0ABR6B7G4</accession>
<protein>
    <submittedName>
        <fullName evidence="3">3-hydroxyacyl-[acyl-carrier-protein] dehydratase</fullName>
        <ecNumber evidence="3">4.2.1.59</ecNumber>
    </submittedName>
</protein>